<name>A0AA50KB23_9GAMM</name>
<reference evidence="1" key="1">
    <citation type="submission" date="2023-08" db="EMBL/GenBank/DDBJ databases">
        <title>Complete genome sequence of Shewanella oncorhynchi Z-P2, a siderophore putrebactin-producing bacterium.</title>
        <authorList>
            <person name="Zhang Y."/>
        </authorList>
    </citation>
    <scope>NUCLEOTIDE SEQUENCE</scope>
    <source>
        <strain evidence="1">Z-P2</strain>
    </source>
</reference>
<dbReference type="RefSeq" id="WP_173497123.1">
    <property type="nucleotide sequence ID" value="NZ_CP132914.1"/>
</dbReference>
<protein>
    <submittedName>
        <fullName evidence="1">Uncharacterized protein</fullName>
    </submittedName>
</protein>
<dbReference type="AlphaFoldDB" id="A0AA50KB23"/>
<gene>
    <name evidence="1" type="ORF">RA178_14810</name>
</gene>
<dbReference type="KEGG" id="sog:RA178_14810"/>
<organism evidence="1">
    <name type="scientific">Shewanella oncorhynchi</name>
    <dbReference type="NCBI Taxonomy" id="2726434"/>
    <lineage>
        <taxon>Bacteria</taxon>
        <taxon>Pseudomonadati</taxon>
        <taxon>Pseudomonadota</taxon>
        <taxon>Gammaproteobacteria</taxon>
        <taxon>Alteromonadales</taxon>
        <taxon>Shewanellaceae</taxon>
        <taxon>Shewanella</taxon>
    </lineage>
</organism>
<dbReference type="EMBL" id="CP132914">
    <property type="protein sequence ID" value="WMB71688.1"/>
    <property type="molecule type" value="Genomic_DNA"/>
</dbReference>
<dbReference type="Proteomes" id="UP001236800">
    <property type="component" value="Chromosome"/>
</dbReference>
<sequence length="66" mass="7218">MAISRVVGLVDCGRQSVATVQGKSVNAGFAVNKLEIGWHGSVYRRLSAGYSLWVKHDLRPEYDGIV</sequence>
<accession>A0AA50KB23</accession>
<evidence type="ECO:0000313" key="1">
    <source>
        <dbReference type="EMBL" id="WMB71688.1"/>
    </source>
</evidence>
<proteinExistence type="predicted"/>
<dbReference type="GeneID" id="301340479"/>